<proteinExistence type="inferred from homology"/>
<evidence type="ECO:0000256" key="3">
    <source>
        <dbReference type="ARBA" id="ARBA00005300"/>
    </source>
</evidence>
<evidence type="ECO:0000259" key="11">
    <source>
        <dbReference type="PROSITE" id="PS50879"/>
    </source>
</evidence>
<evidence type="ECO:0000256" key="7">
    <source>
        <dbReference type="ARBA" id="ARBA00022723"/>
    </source>
</evidence>
<accession>A0A2H5BKP7</accession>
<evidence type="ECO:0000256" key="10">
    <source>
        <dbReference type="ARBA" id="ARBA00022842"/>
    </source>
</evidence>
<dbReference type="InterPro" id="IPR022892">
    <property type="entry name" value="RNaseHI"/>
</dbReference>
<evidence type="ECO:0000256" key="2">
    <source>
        <dbReference type="ARBA" id="ARBA00001946"/>
    </source>
</evidence>
<comment type="catalytic activity">
    <reaction evidence="1">
        <text>Endonucleolytic cleavage to 5'-phosphomonoester.</text>
        <dbReference type="EC" id="3.1.26.4"/>
    </reaction>
</comment>
<keyword evidence="10" id="KW-0460">Magnesium</keyword>
<dbReference type="GO" id="GO:0046872">
    <property type="term" value="F:metal ion binding"/>
    <property type="evidence" value="ECO:0007669"/>
    <property type="project" value="UniProtKB-KW"/>
</dbReference>
<dbReference type="PROSITE" id="PS50879">
    <property type="entry name" value="RNASE_H_1"/>
    <property type="match status" value="1"/>
</dbReference>
<dbReference type="Gene3D" id="3.30.420.10">
    <property type="entry name" value="Ribonuclease H-like superfamily/Ribonuclease H"/>
    <property type="match status" value="1"/>
</dbReference>
<protein>
    <recommendedName>
        <fullName evidence="5">ribonuclease H</fullName>
        <ecNumber evidence="5">3.1.26.4</ecNumber>
    </recommendedName>
</protein>
<dbReference type="Proteomes" id="UP000241578">
    <property type="component" value="Segment"/>
</dbReference>
<comment type="cofactor">
    <cofactor evidence="2">
        <name>Mg(2+)</name>
        <dbReference type="ChEBI" id="CHEBI:18420"/>
    </cofactor>
</comment>
<dbReference type="GO" id="GO:0004523">
    <property type="term" value="F:RNA-DNA hybrid ribonuclease activity"/>
    <property type="evidence" value="ECO:0007669"/>
    <property type="project" value="UniProtKB-EC"/>
</dbReference>
<keyword evidence="6" id="KW-0540">Nuclease</keyword>
<gene>
    <name evidence="12" type="ORF">MORTIMER_151</name>
</gene>
<dbReference type="EMBL" id="MG655270">
    <property type="protein sequence ID" value="AUG86900.1"/>
    <property type="molecule type" value="Genomic_DNA"/>
</dbReference>
<dbReference type="InterPro" id="IPR002156">
    <property type="entry name" value="RNaseH_domain"/>
</dbReference>
<evidence type="ECO:0000256" key="1">
    <source>
        <dbReference type="ARBA" id="ARBA00000077"/>
    </source>
</evidence>
<evidence type="ECO:0000256" key="5">
    <source>
        <dbReference type="ARBA" id="ARBA00012180"/>
    </source>
</evidence>
<feature type="domain" description="RNase H type-1" evidence="11">
    <location>
        <begin position="10"/>
        <end position="196"/>
    </location>
</feature>
<name>A0A2H5BKP7_9CAUD</name>
<dbReference type="InterPro" id="IPR012337">
    <property type="entry name" value="RNaseH-like_sf"/>
</dbReference>
<dbReference type="InterPro" id="IPR036397">
    <property type="entry name" value="RNaseH_sf"/>
</dbReference>
<keyword evidence="9" id="KW-0378">Hydrolase</keyword>
<dbReference type="PANTHER" id="PTHR10642:SF26">
    <property type="entry name" value="RIBONUCLEASE H1"/>
    <property type="match status" value="1"/>
</dbReference>
<evidence type="ECO:0000256" key="6">
    <source>
        <dbReference type="ARBA" id="ARBA00022722"/>
    </source>
</evidence>
<dbReference type="CDD" id="cd09278">
    <property type="entry name" value="RNase_HI_prokaryote_like"/>
    <property type="match status" value="1"/>
</dbReference>
<keyword evidence="8" id="KW-0255">Endonuclease</keyword>
<dbReference type="SUPFAM" id="SSF53098">
    <property type="entry name" value="Ribonuclease H-like"/>
    <property type="match status" value="1"/>
</dbReference>
<dbReference type="GO" id="GO:0043137">
    <property type="term" value="P:DNA replication, removal of RNA primer"/>
    <property type="evidence" value="ECO:0007669"/>
    <property type="project" value="TreeGrafter"/>
</dbReference>
<evidence type="ECO:0000256" key="8">
    <source>
        <dbReference type="ARBA" id="ARBA00022759"/>
    </source>
</evidence>
<keyword evidence="7" id="KW-0479">Metal-binding</keyword>
<evidence type="ECO:0000256" key="4">
    <source>
        <dbReference type="ARBA" id="ARBA00011245"/>
    </source>
</evidence>
<evidence type="ECO:0000313" key="13">
    <source>
        <dbReference type="Proteomes" id="UP000241578"/>
    </source>
</evidence>
<dbReference type="GO" id="GO:0003676">
    <property type="term" value="F:nucleic acid binding"/>
    <property type="evidence" value="ECO:0007669"/>
    <property type="project" value="InterPro"/>
</dbReference>
<reference evidence="13" key="1">
    <citation type="submission" date="2017-12" db="EMBL/GenBank/DDBJ databases">
        <authorList>
            <person name="Sharrma R."/>
            <person name="Ferguson H.P."/>
            <person name="Berg J.A."/>
            <person name="Jensen G.L."/>
            <person name="Keele B.R."/>
            <person name="Ward M.E.H."/>
            <person name="Breakwell D.P."/>
            <person name="Hope S."/>
            <person name="Grose J.H."/>
        </authorList>
    </citation>
    <scope>NUCLEOTIDE SEQUENCE [LARGE SCALE GENOMIC DNA]</scope>
</reference>
<evidence type="ECO:0000313" key="12">
    <source>
        <dbReference type="EMBL" id="AUG86900.1"/>
    </source>
</evidence>
<dbReference type="EC" id="3.1.26.4" evidence="5"/>
<sequence>MDKLPSTALPKVSMVLYTDGGCRQNIGGWGIHGYSWLVEDDDKKKKKKPARDVPSTTGYIVKDDPKLDSREVVRPHEVIEGFGGILPNTTNNVAELTATINGIDLALQQNTEKLLVISDSKYVGDNAKNQLHRWMKAGWKKADGGDVANKELWETLSSKLDELKYRGISFDIEWLKGHAGHRGNQFADYMATRGVFKGRVGDATPYYQIQDAGEYDKYKTERPRFVTHSRWYFTLQTEKLMNKNEQGLYEYCFGHPSKGDADQQYLGKALADTAFSVVWLKAPEECLDLVYSRTKEIATDVYGNAFIGRLDNIYNSFIHKEIMDYGGSLLQRANKYNNDITNCTDAQVVRECNPPGISYRALSNLGQLSKILNEFVSDSLPVTTRVVEITDKIYQTVKGKKEDKLALLGSIRQTDKALKFDVPCDVLDKAISVEVTATLGLTLPNRNTLNGLTELNPKVYLFLTKESDIAFRYGSIVVCDEGYCIMANVYADLRTLSKKDLERCGQ</sequence>
<dbReference type="PANTHER" id="PTHR10642">
    <property type="entry name" value="RIBONUCLEASE H1"/>
    <property type="match status" value="1"/>
</dbReference>
<comment type="similarity">
    <text evidence="3">Belongs to the RNase H family.</text>
</comment>
<comment type="subunit">
    <text evidence="4">Monomer.</text>
</comment>
<evidence type="ECO:0000256" key="9">
    <source>
        <dbReference type="ARBA" id="ARBA00022801"/>
    </source>
</evidence>
<dbReference type="Pfam" id="PF00075">
    <property type="entry name" value="RNase_H"/>
    <property type="match status" value="1"/>
</dbReference>
<organism evidence="12 13">
    <name type="scientific">Erwinia phage vB_EamM_Mortimer</name>
    <dbReference type="NCBI Taxonomy" id="2060129"/>
    <lineage>
        <taxon>Viruses</taxon>
        <taxon>Duplodnaviria</taxon>
        <taxon>Heunggongvirae</taxon>
        <taxon>Uroviricota</taxon>
        <taxon>Caudoviricetes</taxon>
        <taxon>Chimalliviridae</taxon>
        <taxon>Agricanvirus</taxon>
        <taxon>Agricanvirus ray</taxon>
    </lineage>
</organism>
<dbReference type="InterPro" id="IPR050092">
    <property type="entry name" value="RNase_H"/>
</dbReference>